<evidence type="ECO:0000313" key="1">
    <source>
        <dbReference type="EMBL" id="KAK9918161.1"/>
    </source>
</evidence>
<organism evidence="1 2">
    <name type="scientific">Coccomyxa subellipsoidea</name>
    <dbReference type="NCBI Taxonomy" id="248742"/>
    <lineage>
        <taxon>Eukaryota</taxon>
        <taxon>Viridiplantae</taxon>
        <taxon>Chlorophyta</taxon>
        <taxon>core chlorophytes</taxon>
        <taxon>Trebouxiophyceae</taxon>
        <taxon>Trebouxiophyceae incertae sedis</taxon>
        <taxon>Coccomyxaceae</taxon>
        <taxon>Coccomyxa</taxon>
    </lineage>
</organism>
<protein>
    <submittedName>
        <fullName evidence="1">Uncharacterized protein</fullName>
    </submittedName>
</protein>
<comment type="caution">
    <text evidence="1">The sequence shown here is derived from an EMBL/GenBank/DDBJ whole genome shotgun (WGS) entry which is preliminary data.</text>
</comment>
<name>A0ABR2Z2H9_9CHLO</name>
<evidence type="ECO:0000313" key="2">
    <source>
        <dbReference type="Proteomes" id="UP001491310"/>
    </source>
</evidence>
<reference evidence="1 2" key="1">
    <citation type="journal article" date="2024" name="Nat. Commun.">
        <title>Phylogenomics reveals the evolutionary origins of lichenization in chlorophyte algae.</title>
        <authorList>
            <person name="Puginier C."/>
            <person name="Libourel C."/>
            <person name="Otte J."/>
            <person name="Skaloud P."/>
            <person name="Haon M."/>
            <person name="Grisel S."/>
            <person name="Petersen M."/>
            <person name="Berrin J.G."/>
            <person name="Delaux P.M."/>
            <person name="Dal Grande F."/>
            <person name="Keller J."/>
        </authorList>
    </citation>
    <scope>NUCLEOTIDE SEQUENCE [LARGE SCALE GENOMIC DNA]</scope>
    <source>
        <strain evidence="1 2">SAG 216-7</strain>
    </source>
</reference>
<accession>A0ABR2Z2H9</accession>
<proteinExistence type="predicted"/>
<sequence>MKALIKESPTADPGPATLRLGQGTWEVFYAPHIASLSSTLGTRFHPIRYILDGDQIVSNVFYSSSLAQEGWLSSSGRLFSNAADTVEVAFDKFWIDVGSTKLRPTMLEGSAGMKGAVDTVVNSVGRMAFFPQFAVFPVKYLDDDMAVFSFPPLNDSLIAVRKVQ</sequence>
<keyword evidence="2" id="KW-1185">Reference proteome</keyword>
<gene>
    <name evidence="1" type="ORF">WJX75_001809</name>
</gene>
<dbReference type="EMBL" id="JALJOT010000001">
    <property type="protein sequence ID" value="KAK9918161.1"/>
    <property type="molecule type" value="Genomic_DNA"/>
</dbReference>
<dbReference type="Proteomes" id="UP001491310">
    <property type="component" value="Unassembled WGS sequence"/>
</dbReference>